<accession>A0ACC0X384</accession>
<keyword evidence="2" id="KW-1185">Reference proteome</keyword>
<dbReference type="Proteomes" id="UP001163603">
    <property type="component" value="Chromosome 14"/>
</dbReference>
<protein>
    <submittedName>
        <fullName evidence="1">Uncharacterized protein</fullName>
    </submittedName>
</protein>
<proteinExistence type="predicted"/>
<dbReference type="EMBL" id="CM047749">
    <property type="protein sequence ID" value="KAJ0009982.1"/>
    <property type="molecule type" value="Genomic_DNA"/>
</dbReference>
<gene>
    <name evidence="1" type="ORF">Pint_34840</name>
</gene>
<organism evidence="1 2">
    <name type="scientific">Pistacia integerrima</name>
    <dbReference type="NCBI Taxonomy" id="434235"/>
    <lineage>
        <taxon>Eukaryota</taxon>
        <taxon>Viridiplantae</taxon>
        <taxon>Streptophyta</taxon>
        <taxon>Embryophyta</taxon>
        <taxon>Tracheophyta</taxon>
        <taxon>Spermatophyta</taxon>
        <taxon>Magnoliopsida</taxon>
        <taxon>eudicotyledons</taxon>
        <taxon>Gunneridae</taxon>
        <taxon>Pentapetalae</taxon>
        <taxon>rosids</taxon>
        <taxon>malvids</taxon>
        <taxon>Sapindales</taxon>
        <taxon>Anacardiaceae</taxon>
        <taxon>Pistacia</taxon>
    </lineage>
</organism>
<comment type="caution">
    <text evidence="1">The sequence shown here is derived from an EMBL/GenBank/DDBJ whole genome shotgun (WGS) entry which is preliminary data.</text>
</comment>
<reference evidence="2" key="1">
    <citation type="journal article" date="2023" name="G3 (Bethesda)">
        <title>Genome assembly and association tests identify interacting loci associated with vigor, precocity, and sex in interspecific pistachio rootstocks.</title>
        <authorList>
            <person name="Palmer W."/>
            <person name="Jacygrad E."/>
            <person name="Sagayaradj S."/>
            <person name="Cavanaugh K."/>
            <person name="Han R."/>
            <person name="Bertier L."/>
            <person name="Beede B."/>
            <person name="Kafkas S."/>
            <person name="Golino D."/>
            <person name="Preece J."/>
            <person name="Michelmore R."/>
        </authorList>
    </citation>
    <scope>NUCLEOTIDE SEQUENCE [LARGE SCALE GENOMIC DNA]</scope>
</reference>
<sequence>MLTPAALNPHPRANIKLSTIPPPPPFHELPLLFGLNNFIIHRSLPFIVASTFTVNCIVHRQLGYCESPPILRSLLFPLFTLLHRRSALFIHHHLFGSYTIVLVFFLLRNCASSDLFFILVVLVISSSALFIHHSRAPPLRKSTATRLHQHQVQEHKDMMGSFLSRALLMVFGYAYPAYECFKSVEKKTPEIDQLLFWCQYWILLAMFTVGERVGDAFISWLPMYNEAKLAFFIYLRYPKTNGTSYVYNFLLRPYVSKHETEIDRNLLEVNVKAKEIGLLLWQEAASYGHTKFCDILLYFSTHSASQPQQFQPPGSSLARKPYGAAGQLPTSKTSQSATQITGLETKKVPVEEASFLA</sequence>
<evidence type="ECO:0000313" key="1">
    <source>
        <dbReference type="EMBL" id="KAJ0009982.1"/>
    </source>
</evidence>
<name>A0ACC0X384_9ROSI</name>
<evidence type="ECO:0000313" key="2">
    <source>
        <dbReference type="Proteomes" id="UP001163603"/>
    </source>
</evidence>